<organism evidence="2 3">
    <name type="scientific">Paractinoplanes brasiliensis</name>
    <dbReference type="NCBI Taxonomy" id="52695"/>
    <lineage>
        <taxon>Bacteria</taxon>
        <taxon>Bacillati</taxon>
        <taxon>Actinomycetota</taxon>
        <taxon>Actinomycetes</taxon>
        <taxon>Micromonosporales</taxon>
        <taxon>Micromonosporaceae</taxon>
        <taxon>Paractinoplanes</taxon>
    </lineage>
</organism>
<dbReference type="PANTHER" id="PTHR38847">
    <property type="match status" value="1"/>
</dbReference>
<evidence type="ECO:0000256" key="1">
    <source>
        <dbReference type="SAM" id="SignalP"/>
    </source>
</evidence>
<evidence type="ECO:0000313" key="3">
    <source>
        <dbReference type="Proteomes" id="UP000294901"/>
    </source>
</evidence>
<name>A0A4R6JNK3_9ACTN</name>
<keyword evidence="1" id="KW-0732">Signal</keyword>
<dbReference type="Pfam" id="PF14273">
    <property type="entry name" value="DUF4360"/>
    <property type="match status" value="1"/>
</dbReference>
<dbReference type="PANTHER" id="PTHR38847:SF1">
    <property type="entry name" value="PSEUDOURIDINE SYNTHASE RSUA_RLUA-LIKE DOMAIN-CONTAINING PROTEIN"/>
    <property type="match status" value="1"/>
</dbReference>
<dbReference type="RefSeq" id="WP_239080410.1">
    <property type="nucleotide sequence ID" value="NZ_BOMD01000072.1"/>
</dbReference>
<dbReference type="InterPro" id="IPR025649">
    <property type="entry name" value="DUF4360"/>
</dbReference>
<comment type="caution">
    <text evidence="2">The sequence shown here is derived from an EMBL/GenBank/DDBJ whole genome shotgun (WGS) entry which is preliminary data.</text>
</comment>
<evidence type="ECO:0000313" key="2">
    <source>
        <dbReference type="EMBL" id="TDO36961.1"/>
    </source>
</evidence>
<protein>
    <submittedName>
        <fullName evidence="2">Uncharacterized protein DUF4360</fullName>
    </submittedName>
</protein>
<gene>
    <name evidence="2" type="ORF">C8E87_0552</name>
</gene>
<accession>A0A4R6JNK3</accession>
<keyword evidence="3" id="KW-1185">Reference proteome</keyword>
<sequence>MKKSARTAIAAALGTVLVLSLPASAGAAEVDASVPDGAGAAEVDASVPDGAVTVEVVAANGSGCAPGTATVTANSDRTGFRVRYRDFVAESGSSTDVTDRRKNCQLGVVVSVPAGWTFAIAEASYRGRARLAAGSTGLQRTNYYWQGSAANNRTDESFTGPLYGNWSTHDVAPALIYVPCAEERVLNINTELRVNGGASGQTSSMSMTSSDGDVDTLFNFAWTRC</sequence>
<dbReference type="AlphaFoldDB" id="A0A4R6JNK3"/>
<dbReference type="Proteomes" id="UP000294901">
    <property type="component" value="Unassembled WGS sequence"/>
</dbReference>
<dbReference type="EMBL" id="SNWR01000001">
    <property type="protein sequence ID" value="TDO36961.1"/>
    <property type="molecule type" value="Genomic_DNA"/>
</dbReference>
<reference evidence="2 3" key="1">
    <citation type="submission" date="2019-03" db="EMBL/GenBank/DDBJ databases">
        <title>Sequencing the genomes of 1000 actinobacteria strains.</title>
        <authorList>
            <person name="Klenk H.-P."/>
        </authorList>
    </citation>
    <scope>NUCLEOTIDE SEQUENCE [LARGE SCALE GENOMIC DNA]</scope>
    <source>
        <strain evidence="2 3">DSM 43805</strain>
    </source>
</reference>
<feature type="signal peptide" evidence="1">
    <location>
        <begin position="1"/>
        <end position="27"/>
    </location>
</feature>
<feature type="chain" id="PRO_5020567499" evidence="1">
    <location>
        <begin position="28"/>
        <end position="225"/>
    </location>
</feature>
<proteinExistence type="predicted"/>